<dbReference type="Pfam" id="PF02195">
    <property type="entry name" value="ParB_N"/>
    <property type="match status" value="1"/>
</dbReference>
<dbReference type="GO" id="GO:0045881">
    <property type="term" value="P:positive regulation of sporulation resulting in formation of a cellular spore"/>
    <property type="evidence" value="ECO:0007669"/>
    <property type="project" value="TreeGrafter"/>
</dbReference>
<reference evidence="2 3" key="1">
    <citation type="submission" date="2013-01" db="EMBL/GenBank/DDBJ databases">
        <authorList>
            <person name="Harkins D.M."/>
            <person name="Durkin A.S."/>
            <person name="Brinkac L.M."/>
            <person name="Haft D.H."/>
            <person name="Selengut J.D."/>
            <person name="Sanka R."/>
            <person name="DePew J."/>
            <person name="Purushe J."/>
            <person name="Picardeau M."/>
            <person name="Werts C."/>
            <person name="Goarant C."/>
            <person name="Vinetz J.M."/>
            <person name="Sutton G.G."/>
            <person name="Nierman W.C."/>
            <person name="Fouts D.E."/>
        </authorList>
    </citation>
    <scope>NUCLEOTIDE SEQUENCE [LARGE SCALE GENOMIC DNA]</scope>
    <source>
        <strain evidence="2 3">200701203</strain>
    </source>
</reference>
<dbReference type="InterPro" id="IPR003115">
    <property type="entry name" value="ParB_N"/>
</dbReference>
<dbReference type="BioCyc" id="LBOR1193007:G11KN-2375-MONOMER"/>
<proteinExistence type="predicted"/>
<accession>M3HQ96</accession>
<dbReference type="Gene3D" id="3.90.1530.10">
    <property type="entry name" value="Conserved hypothetical protein from pyrococcus furiosus pfu- 392566-001, ParB domain"/>
    <property type="match status" value="1"/>
</dbReference>
<dbReference type="PANTHER" id="PTHR33375:SF1">
    <property type="entry name" value="CHROMOSOME-PARTITIONING PROTEIN PARB-RELATED"/>
    <property type="match status" value="1"/>
</dbReference>
<evidence type="ECO:0000313" key="3">
    <source>
        <dbReference type="Proteomes" id="UP000011783"/>
    </source>
</evidence>
<dbReference type="InterPro" id="IPR050336">
    <property type="entry name" value="Chromosome_partition/occlusion"/>
</dbReference>
<dbReference type="PANTHER" id="PTHR33375">
    <property type="entry name" value="CHROMOSOME-PARTITIONING PROTEIN PARB-RELATED"/>
    <property type="match status" value="1"/>
</dbReference>
<gene>
    <name evidence="2" type="ORF">LEP1GSC123_3597</name>
</gene>
<dbReference type="EMBL" id="AKWO02000059">
    <property type="protein sequence ID" value="EMF99834.1"/>
    <property type="molecule type" value="Genomic_DNA"/>
</dbReference>
<organism evidence="2 3">
    <name type="scientific">Leptospira borgpetersenii str. 200701203</name>
    <dbReference type="NCBI Taxonomy" id="1193007"/>
    <lineage>
        <taxon>Bacteria</taxon>
        <taxon>Pseudomonadati</taxon>
        <taxon>Spirochaetota</taxon>
        <taxon>Spirochaetia</taxon>
        <taxon>Leptospirales</taxon>
        <taxon>Leptospiraceae</taxon>
        <taxon>Leptospira</taxon>
    </lineage>
</organism>
<dbReference type="GO" id="GO:0005694">
    <property type="term" value="C:chromosome"/>
    <property type="evidence" value="ECO:0007669"/>
    <property type="project" value="TreeGrafter"/>
</dbReference>
<evidence type="ECO:0000313" key="2">
    <source>
        <dbReference type="EMBL" id="EMF99834.1"/>
    </source>
</evidence>
<sequence>MRTMKIRVSDIKVKNRIRKDLGDLGSLKESIQKLGLLHPILIDLNNTLISGERRLQSVKTLGWEYVEVRIVDIRNKKERVQIEAEENNIRLEFTSEEQERVRELLKRYSYTTIFGRILSWILDLFDWLKRFFQKNNKTRIFQIGLILEFSKNSHIKKRRPFLNEKYILSVSSKTSAPIRL</sequence>
<protein>
    <submittedName>
        <fullName evidence="2">ParB-like protein</fullName>
    </submittedName>
</protein>
<evidence type="ECO:0000259" key="1">
    <source>
        <dbReference type="SMART" id="SM00470"/>
    </source>
</evidence>
<dbReference type="SMART" id="SM00470">
    <property type="entry name" value="ParB"/>
    <property type="match status" value="1"/>
</dbReference>
<dbReference type="SUPFAM" id="SSF110849">
    <property type="entry name" value="ParB/Sulfiredoxin"/>
    <property type="match status" value="1"/>
</dbReference>
<dbReference type="AlphaFoldDB" id="M3HQ96"/>
<dbReference type="InterPro" id="IPR036086">
    <property type="entry name" value="ParB/Sulfiredoxin_sf"/>
</dbReference>
<feature type="domain" description="ParB-like N-terminal" evidence="1">
    <location>
        <begin position="4"/>
        <end position="88"/>
    </location>
</feature>
<name>M3HQ96_LEPBO</name>
<comment type="caution">
    <text evidence="2">The sequence shown here is derived from an EMBL/GenBank/DDBJ whole genome shotgun (WGS) entry which is preliminary data.</text>
</comment>
<dbReference type="GO" id="GO:0007059">
    <property type="term" value="P:chromosome segregation"/>
    <property type="evidence" value="ECO:0007669"/>
    <property type="project" value="TreeGrafter"/>
</dbReference>
<dbReference type="CDD" id="cd16410">
    <property type="entry name" value="ParB_N_like"/>
    <property type="match status" value="1"/>
</dbReference>
<dbReference type="Proteomes" id="UP000011783">
    <property type="component" value="Unassembled WGS sequence"/>
</dbReference>